<protein>
    <submittedName>
        <fullName evidence="2">Prepilin-type N-terminal cleavage/methylation domain-containing protein/prepilin-type processing-associated H-X9-DG protein</fullName>
    </submittedName>
</protein>
<dbReference type="EMBL" id="QEKH01000007">
    <property type="protein sequence ID" value="PVY44307.1"/>
    <property type="molecule type" value="Genomic_DNA"/>
</dbReference>
<dbReference type="NCBIfam" id="TIGR02532">
    <property type="entry name" value="IV_pilin_GFxxxE"/>
    <property type="match status" value="1"/>
</dbReference>
<dbReference type="GeneID" id="78297519"/>
<dbReference type="Gene3D" id="3.30.700.10">
    <property type="entry name" value="Glycoprotein, Type 4 Pilin"/>
    <property type="match status" value="1"/>
</dbReference>
<reference evidence="2 3" key="1">
    <citation type="submission" date="2018-04" db="EMBL/GenBank/DDBJ databases">
        <title>Genomic Encyclopedia of Type Strains, Phase IV (KMG-IV): sequencing the most valuable type-strain genomes for metagenomic binning, comparative biology and taxonomic classification.</title>
        <authorList>
            <person name="Goeker M."/>
        </authorList>
    </citation>
    <scope>NUCLEOTIDE SEQUENCE [LARGE SCALE GENOMIC DNA]</scope>
    <source>
        <strain evidence="2 3">DSM 14823</strain>
    </source>
</reference>
<evidence type="ECO:0000313" key="2">
    <source>
        <dbReference type="EMBL" id="PVY44307.1"/>
    </source>
</evidence>
<keyword evidence="1" id="KW-0812">Transmembrane</keyword>
<accession>A0A2U1B711</accession>
<proteinExistence type="predicted"/>
<dbReference type="RefSeq" id="WP_147835303.1">
    <property type="nucleotide sequence ID" value="NZ_JAXYZK010000014.1"/>
</dbReference>
<organism evidence="2 3">
    <name type="scientific">Victivallis vadensis</name>
    <dbReference type="NCBI Taxonomy" id="172901"/>
    <lineage>
        <taxon>Bacteria</taxon>
        <taxon>Pseudomonadati</taxon>
        <taxon>Lentisphaerota</taxon>
        <taxon>Lentisphaeria</taxon>
        <taxon>Victivallales</taxon>
        <taxon>Victivallaceae</taxon>
        <taxon>Victivallis</taxon>
    </lineage>
</organism>
<evidence type="ECO:0000256" key="1">
    <source>
        <dbReference type="SAM" id="Phobius"/>
    </source>
</evidence>
<dbReference type="Pfam" id="PF07963">
    <property type="entry name" value="N_methyl"/>
    <property type="match status" value="1"/>
</dbReference>
<keyword evidence="1" id="KW-0472">Membrane</keyword>
<sequence length="243" mass="27108">MQHPKYTGYRNGSAMMRRNFTLIELLVVIAIIAILAGMLLPALNQARSKAHEASCVSRLKQMGSAVLSYADGNEGFFPFKGYQYYEEYMLGKTLGASLSSSGDYVAVNPKFYLCPADGVPMEARADSENKIWTKVGLPDRWAYVALSYGANEHVFGSSLTDANKLPRKVNRIRRPSETLGIADSRKRGIDNRPDLGYRHSTRANINFVDGHVAGRSFEELPDINDADFDRRITFWYGGINPNP</sequence>
<gene>
    <name evidence="2" type="ORF">C8D82_10762</name>
</gene>
<keyword evidence="3" id="KW-1185">Reference proteome</keyword>
<feature type="transmembrane region" description="Helical" evidence="1">
    <location>
        <begin position="21"/>
        <end position="43"/>
    </location>
</feature>
<dbReference type="PANTHER" id="PTHR30093:SF2">
    <property type="entry name" value="TYPE II SECRETION SYSTEM PROTEIN H"/>
    <property type="match status" value="1"/>
</dbReference>
<dbReference type="InterPro" id="IPR012902">
    <property type="entry name" value="N_methyl_site"/>
</dbReference>
<keyword evidence="1" id="KW-1133">Transmembrane helix</keyword>
<name>A0A2U1B711_9BACT</name>
<dbReference type="OrthoDB" id="249920at2"/>
<comment type="caution">
    <text evidence="2">The sequence shown here is derived from an EMBL/GenBank/DDBJ whole genome shotgun (WGS) entry which is preliminary data.</text>
</comment>
<dbReference type="PANTHER" id="PTHR30093">
    <property type="entry name" value="GENERAL SECRETION PATHWAY PROTEIN G"/>
    <property type="match status" value="1"/>
</dbReference>
<dbReference type="InterPro" id="IPR045584">
    <property type="entry name" value="Pilin-like"/>
</dbReference>
<dbReference type="Proteomes" id="UP000245959">
    <property type="component" value="Unassembled WGS sequence"/>
</dbReference>
<dbReference type="SUPFAM" id="SSF54523">
    <property type="entry name" value="Pili subunits"/>
    <property type="match status" value="1"/>
</dbReference>
<dbReference type="AlphaFoldDB" id="A0A2U1B711"/>
<evidence type="ECO:0000313" key="3">
    <source>
        <dbReference type="Proteomes" id="UP000245959"/>
    </source>
</evidence>